<comment type="caution">
    <text evidence="1">The sequence shown here is derived from an EMBL/GenBank/DDBJ whole genome shotgun (WGS) entry which is preliminary data.</text>
</comment>
<dbReference type="Proteomes" id="UP001642360">
    <property type="component" value="Unassembled WGS sequence"/>
</dbReference>
<evidence type="ECO:0008006" key="3">
    <source>
        <dbReference type="Google" id="ProtNLM"/>
    </source>
</evidence>
<keyword evidence="2" id="KW-1185">Reference proteome</keyword>
<reference evidence="1 2" key="1">
    <citation type="submission" date="2024-02" db="EMBL/GenBank/DDBJ databases">
        <authorList>
            <person name="Vignale AGUSTIN F."/>
            <person name="Sosa J E."/>
            <person name="Modenutti C."/>
        </authorList>
    </citation>
    <scope>NUCLEOTIDE SEQUENCE [LARGE SCALE GENOMIC DNA]</scope>
</reference>
<dbReference type="PANTHER" id="PTHR35303">
    <property type="entry name" value="OS02G0197800 PROTEIN"/>
    <property type="match status" value="1"/>
</dbReference>
<name>A0ABC8TJE4_9AQUA</name>
<sequence length="90" mass="9870">MYAIQSAIRSIQTAVNCPRLTRFSLLAPKTVEVEFANGSAYNLSAEFLRIYSPAADSKVRLVGGEKVIGQIIHFLCASTSMDYDVNVNVK</sequence>
<gene>
    <name evidence="1" type="ORF">ILEXP_LOCUS39036</name>
</gene>
<proteinExistence type="predicted"/>
<dbReference type="PANTHER" id="PTHR35303:SF5">
    <property type="entry name" value="OS02G0197800 PROTEIN"/>
    <property type="match status" value="1"/>
</dbReference>
<dbReference type="EMBL" id="CAUOFW020005319">
    <property type="protein sequence ID" value="CAK9169577.1"/>
    <property type="molecule type" value="Genomic_DNA"/>
</dbReference>
<evidence type="ECO:0000313" key="2">
    <source>
        <dbReference type="Proteomes" id="UP001642360"/>
    </source>
</evidence>
<dbReference type="AlphaFoldDB" id="A0ABC8TJE4"/>
<evidence type="ECO:0000313" key="1">
    <source>
        <dbReference type="EMBL" id="CAK9169577.1"/>
    </source>
</evidence>
<protein>
    <recommendedName>
        <fullName evidence="3">Gamma-butyrobetaine hydroxylase-like N-terminal domain-containing protein</fullName>
    </recommendedName>
</protein>
<accession>A0ABC8TJE4</accession>
<organism evidence="1 2">
    <name type="scientific">Ilex paraguariensis</name>
    <name type="common">yerba mate</name>
    <dbReference type="NCBI Taxonomy" id="185542"/>
    <lineage>
        <taxon>Eukaryota</taxon>
        <taxon>Viridiplantae</taxon>
        <taxon>Streptophyta</taxon>
        <taxon>Embryophyta</taxon>
        <taxon>Tracheophyta</taxon>
        <taxon>Spermatophyta</taxon>
        <taxon>Magnoliopsida</taxon>
        <taxon>eudicotyledons</taxon>
        <taxon>Gunneridae</taxon>
        <taxon>Pentapetalae</taxon>
        <taxon>asterids</taxon>
        <taxon>campanulids</taxon>
        <taxon>Aquifoliales</taxon>
        <taxon>Aquifoliaceae</taxon>
        <taxon>Ilex</taxon>
    </lineage>
</organism>